<accession>A0A4U0XIN5</accession>
<comment type="caution">
    <text evidence="2">The sequence shown here is derived from an EMBL/GenBank/DDBJ whole genome shotgun (WGS) entry which is preliminary data.</text>
</comment>
<evidence type="ECO:0000313" key="3">
    <source>
        <dbReference type="Proteomes" id="UP000309340"/>
    </source>
</evidence>
<evidence type="ECO:0000313" key="2">
    <source>
        <dbReference type="EMBL" id="TKA76171.1"/>
    </source>
</evidence>
<keyword evidence="3" id="KW-1185">Reference proteome</keyword>
<dbReference type="EMBL" id="NAJQ01000171">
    <property type="protein sequence ID" value="TKA76171.1"/>
    <property type="molecule type" value="Genomic_DNA"/>
</dbReference>
<sequence length="108" mass="12153">MLHAYLAIVTLGKEDGEETLPERSSPGEEEEEEEEWGRAAAAAHVDHGPLFETTCEVLAARIGFRGLSGREICGYYRQPRMLVQLREAERRVRVRLRDGLVHLVLPVG</sequence>
<dbReference type="Proteomes" id="UP000309340">
    <property type="component" value="Unassembled WGS sequence"/>
</dbReference>
<dbReference type="AlphaFoldDB" id="A0A4U0XIN5"/>
<proteinExistence type="predicted"/>
<evidence type="ECO:0000256" key="1">
    <source>
        <dbReference type="SAM" id="MobiDB-lite"/>
    </source>
</evidence>
<name>A0A4U0XIN5_9PEZI</name>
<feature type="region of interest" description="Disordered" evidence="1">
    <location>
        <begin position="9"/>
        <end position="39"/>
    </location>
</feature>
<protein>
    <submittedName>
        <fullName evidence="2">Uncharacterized protein</fullName>
    </submittedName>
</protein>
<reference evidence="2 3" key="1">
    <citation type="submission" date="2017-03" db="EMBL/GenBank/DDBJ databases">
        <title>Genomes of endolithic fungi from Antarctica.</title>
        <authorList>
            <person name="Coleine C."/>
            <person name="Masonjones S."/>
            <person name="Stajich J.E."/>
        </authorList>
    </citation>
    <scope>NUCLEOTIDE SEQUENCE [LARGE SCALE GENOMIC DNA]</scope>
    <source>
        <strain evidence="2 3">CCFEE 5184</strain>
    </source>
</reference>
<gene>
    <name evidence="2" type="ORF">B0A55_03076</name>
</gene>
<organism evidence="2 3">
    <name type="scientific">Friedmanniomyces simplex</name>
    <dbReference type="NCBI Taxonomy" id="329884"/>
    <lineage>
        <taxon>Eukaryota</taxon>
        <taxon>Fungi</taxon>
        <taxon>Dikarya</taxon>
        <taxon>Ascomycota</taxon>
        <taxon>Pezizomycotina</taxon>
        <taxon>Dothideomycetes</taxon>
        <taxon>Dothideomycetidae</taxon>
        <taxon>Mycosphaerellales</taxon>
        <taxon>Teratosphaeriaceae</taxon>
        <taxon>Friedmanniomyces</taxon>
    </lineage>
</organism>